<dbReference type="GO" id="GO:0005634">
    <property type="term" value="C:nucleus"/>
    <property type="evidence" value="ECO:0007669"/>
    <property type="project" value="TreeGrafter"/>
</dbReference>
<dbReference type="OrthoDB" id="205514at2759"/>
<dbReference type="InterPro" id="IPR043519">
    <property type="entry name" value="NT_sf"/>
</dbReference>
<keyword evidence="2" id="KW-0548">Nucleotidyltransferase</keyword>
<protein>
    <recommendedName>
        <fullName evidence="4">DNA polymerase beta thumb domain-containing protein</fullName>
    </recommendedName>
</protein>
<dbReference type="InterPro" id="IPR022312">
    <property type="entry name" value="DNA_pol_X"/>
</dbReference>
<gene>
    <name evidence="5" type="ORF">CYLTODRAFT_486962</name>
</gene>
<dbReference type="PANTHER" id="PTHR11276:SF28">
    <property type="entry name" value="DNA POLYMERASE LAMBDA"/>
    <property type="match status" value="1"/>
</dbReference>
<dbReference type="SUPFAM" id="SSF81585">
    <property type="entry name" value="PsbU/PolX domain-like"/>
    <property type="match status" value="1"/>
</dbReference>
<evidence type="ECO:0000256" key="2">
    <source>
        <dbReference type="ARBA" id="ARBA00022695"/>
    </source>
</evidence>
<dbReference type="InterPro" id="IPR029398">
    <property type="entry name" value="PolB_thumb"/>
</dbReference>
<evidence type="ECO:0000259" key="4">
    <source>
        <dbReference type="Pfam" id="PF14791"/>
    </source>
</evidence>
<organism evidence="5 6">
    <name type="scientific">Cylindrobasidium torrendii FP15055 ss-10</name>
    <dbReference type="NCBI Taxonomy" id="1314674"/>
    <lineage>
        <taxon>Eukaryota</taxon>
        <taxon>Fungi</taxon>
        <taxon>Dikarya</taxon>
        <taxon>Basidiomycota</taxon>
        <taxon>Agaricomycotina</taxon>
        <taxon>Agaricomycetes</taxon>
        <taxon>Agaricomycetidae</taxon>
        <taxon>Agaricales</taxon>
        <taxon>Marasmiineae</taxon>
        <taxon>Physalacriaceae</taxon>
        <taxon>Cylindrobasidium</taxon>
    </lineage>
</organism>
<evidence type="ECO:0000256" key="1">
    <source>
        <dbReference type="ARBA" id="ARBA00022679"/>
    </source>
</evidence>
<dbReference type="Proteomes" id="UP000054007">
    <property type="component" value="Unassembled WGS sequence"/>
</dbReference>
<evidence type="ECO:0000313" key="5">
    <source>
        <dbReference type="EMBL" id="KIY71669.1"/>
    </source>
</evidence>
<dbReference type="Pfam" id="PF14791">
    <property type="entry name" value="DNA_pol_B_thumb"/>
    <property type="match status" value="1"/>
</dbReference>
<dbReference type="SUPFAM" id="SSF81301">
    <property type="entry name" value="Nucleotidyltransferase"/>
    <property type="match status" value="1"/>
</dbReference>
<sequence length="505" mass="56594">MFRCLYRLHSLPGSHVLRSTLGRRTISTNGDAPPNGDILRMLEECKRVASTPHRAKIFSSAYKQIAALNKPIKRANDPVLFEMFNVGEGIRTRIQCVLDGKWESEEEYQRLHPRRPKPVATGRQATYTHSGEPGRPMGSKANAVPVPPANAQAYVNELSTARGIGPAKARQLVENGCTGLDHLRKTPALMEMLTPKQYISIKYLDATGTPVIREEAEQVLGIVRSALQDLDDEARAMMERFSADQELRETYESRIFDWDLVHVGPYRRGFPIAQEVDIVAFSDRVGGVPSPTDPPPDVGGTVYPTTPFLEPIARTIRYDSRGRPPLPLHIAKGYRRSFQVAASPLLNTIIPALRRRGLVVDDMRPSSHRWQGIVKIGHSDADIRVMDLTVAPTVCRGAAMLALTGDAEFWRHLTEQAKRSGLLLNGWGLWKWNGKEKEWVRVEPDDGSDYLTEDAILAHLGHEPVDPGRRNFSFLVKRTHRTSDKVLKPLLKSTKHDGDAQRRLK</sequence>
<evidence type="ECO:0000256" key="3">
    <source>
        <dbReference type="SAM" id="MobiDB-lite"/>
    </source>
</evidence>
<dbReference type="Gene3D" id="1.10.150.20">
    <property type="entry name" value="5' to 3' exonuclease, C-terminal subdomain"/>
    <property type="match status" value="1"/>
</dbReference>
<dbReference type="GO" id="GO:0003677">
    <property type="term" value="F:DNA binding"/>
    <property type="evidence" value="ECO:0007669"/>
    <property type="project" value="InterPro"/>
</dbReference>
<dbReference type="PANTHER" id="PTHR11276">
    <property type="entry name" value="DNA POLYMERASE TYPE-X FAMILY MEMBER"/>
    <property type="match status" value="1"/>
</dbReference>
<dbReference type="Gene3D" id="3.30.460.10">
    <property type="entry name" value="Beta Polymerase, domain 2"/>
    <property type="match status" value="1"/>
</dbReference>
<keyword evidence="1" id="KW-0808">Transferase</keyword>
<feature type="region of interest" description="Disordered" evidence="3">
    <location>
        <begin position="108"/>
        <end position="139"/>
    </location>
</feature>
<name>A0A0D7BNC9_9AGAR</name>
<dbReference type="InterPro" id="IPR037160">
    <property type="entry name" value="DNA_Pol_thumb_sf"/>
</dbReference>
<reference evidence="5 6" key="1">
    <citation type="journal article" date="2015" name="Fungal Genet. Biol.">
        <title>Evolution of novel wood decay mechanisms in Agaricales revealed by the genome sequences of Fistulina hepatica and Cylindrobasidium torrendii.</title>
        <authorList>
            <person name="Floudas D."/>
            <person name="Held B.W."/>
            <person name="Riley R."/>
            <person name="Nagy L.G."/>
            <person name="Koehler G."/>
            <person name="Ransdell A.S."/>
            <person name="Younus H."/>
            <person name="Chow J."/>
            <person name="Chiniquy J."/>
            <person name="Lipzen A."/>
            <person name="Tritt A."/>
            <person name="Sun H."/>
            <person name="Haridas S."/>
            <person name="LaButti K."/>
            <person name="Ohm R.A."/>
            <person name="Kues U."/>
            <person name="Blanchette R.A."/>
            <person name="Grigoriev I.V."/>
            <person name="Minto R.E."/>
            <person name="Hibbett D.S."/>
        </authorList>
    </citation>
    <scope>NUCLEOTIDE SEQUENCE [LARGE SCALE GENOMIC DNA]</scope>
    <source>
        <strain evidence="5 6">FP15055 ss-10</strain>
    </source>
</reference>
<evidence type="ECO:0000313" key="6">
    <source>
        <dbReference type="Proteomes" id="UP000054007"/>
    </source>
</evidence>
<dbReference type="STRING" id="1314674.A0A0D7BNC9"/>
<dbReference type="Gene3D" id="3.30.210.10">
    <property type="entry name" value="DNA polymerase, thumb domain"/>
    <property type="match status" value="1"/>
</dbReference>
<dbReference type="GO" id="GO:0006303">
    <property type="term" value="P:double-strand break repair via nonhomologous end joining"/>
    <property type="evidence" value="ECO:0007669"/>
    <property type="project" value="TreeGrafter"/>
</dbReference>
<accession>A0A0D7BNC9</accession>
<keyword evidence="6" id="KW-1185">Reference proteome</keyword>
<dbReference type="EMBL" id="KN880451">
    <property type="protein sequence ID" value="KIY71669.1"/>
    <property type="molecule type" value="Genomic_DNA"/>
</dbReference>
<feature type="domain" description="DNA polymerase beta thumb" evidence="4">
    <location>
        <begin position="399"/>
        <end position="471"/>
    </location>
</feature>
<proteinExistence type="predicted"/>
<dbReference type="GO" id="GO:0003887">
    <property type="term" value="F:DNA-directed DNA polymerase activity"/>
    <property type="evidence" value="ECO:0007669"/>
    <property type="project" value="InterPro"/>
</dbReference>
<dbReference type="AlphaFoldDB" id="A0A0D7BNC9"/>